<protein>
    <submittedName>
        <fullName evidence="2">CSON006519 protein</fullName>
    </submittedName>
</protein>
<proteinExistence type="predicted"/>
<reference evidence="2" key="1">
    <citation type="submission" date="2018-07" db="EMBL/GenBank/DDBJ databases">
        <authorList>
            <person name="Quirk P.G."/>
            <person name="Krulwich T.A."/>
        </authorList>
    </citation>
    <scope>NUCLEOTIDE SEQUENCE</scope>
</reference>
<name>A0A336LWG2_CULSO</name>
<evidence type="ECO:0000256" key="1">
    <source>
        <dbReference type="SAM" id="MobiDB-lite"/>
    </source>
</evidence>
<organism evidence="2">
    <name type="scientific">Culicoides sonorensis</name>
    <name type="common">Biting midge</name>
    <dbReference type="NCBI Taxonomy" id="179676"/>
    <lineage>
        <taxon>Eukaryota</taxon>
        <taxon>Metazoa</taxon>
        <taxon>Ecdysozoa</taxon>
        <taxon>Arthropoda</taxon>
        <taxon>Hexapoda</taxon>
        <taxon>Insecta</taxon>
        <taxon>Pterygota</taxon>
        <taxon>Neoptera</taxon>
        <taxon>Endopterygota</taxon>
        <taxon>Diptera</taxon>
        <taxon>Nematocera</taxon>
        <taxon>Chironomoidea</taxon>
        <taxon>Ceratopogonidae</taxon>
        <taxon>Ceratopogoninae</taxon>
        <taxon>Culicoides</taxon>
        <taxon>Monoculicoides</taxon>
    </lineage>
</organism>
<evidence type="ECO:0000313" key="2">
    <source>
        <dbReference type="EMBL" id="SSX22314.1"/>
    </source>
</evidence>
<accession>A0A336LWG2</accession>
<dbReference type="EMBL" id="UFQT01000244">
    <property type="protein sequence ID" value="SSX22314.1"/>
    <property type="molecule type" value="Genomic_DNA"/>
</dbReference>
<feature type="region of interest" description="Disordered" evidence="1">
    <location>
        <begin position="117"/>
        <end position="142"/>
    </location>
</feature>
<gene>
    <name evidence="2" type="primary">CSON006519</name>
</gene>
<sequence>MSSQLNQVISKAKLLKEANFDINQVKIKMLDYIVKQRDLYKRLSSKSEYVHFPEARQSVKEDARAILDLQIEFMTMMRDKTKELKEKIKIMQDHRFEKERRKRLVDQEIQANIEEETETAVKEENDSLNEEPDEPRIGEESLMDAVSYKEQTFDEIEDRFTIEYDSDAEFIVLEDLDDLQDQI</sequence>
<dbReference type="VEuPathDB" id="VectorBase:CSON006519"/>
<dbReference type="AlphaFoldDB" id="A0A336LWG2"/>